<comment type="caution">
    <text evidence="1">The sequence shown here is derived from an EMBL/GenBank/DDBJ whole genome shotgun (WGS) entry which is preliminary data.</text>
</comment>
<protein>
    <recommendedName>
        <fullName evidence="3">TIGR02450 family Trp-rich protein</fullName>
    </recommendedName>
</protein>
<evidence type="ECO:0000313" key="2">
    <source>
        <dbReference type="Proteomes" id="UP001161160"/>
    </source>
</evidence>
<dbReference type="NCBIfam" id="TIGR02450">
    <property type="entry name" value="TIGR02450 family Trp-rich protein"/>
    <property type="match status" value="1"/>
</dbReference>
<dbReference type="Pfam" id="PF09493">
    <property type="entry name" value="DUF2389"/>
    <property type="match status" value="1"/>
</dbReference>
<sequence length="79" mass="9313">MTHSKQKNPISPKKLLLTKWTAVQPLKKEKHFLVSKVILPEPPSEKIEYIELEAVYSKNIFQIAWRELSDPSLWIQGWK</sequence>
<dbReference type="RefSeq" id="WP_076023018.1">
    <property type="nucleotide sequence ID" value="NZ_JAQFIK010000001.1"/>
</dbReference>
<dbReference type="AlphaFoldDB" id="A0AA43S497"/>
<proteinExistence type="predicted"/>
<dbReference type="EMBL" id="JARXYA010000002">
    <property type="protein sequence ID" value="MDH6503155.1"/>
    <property type="molecule type" value="Genomic_DNA"/>
</dbReference>
<organism evidence="1 2">
    <name type="scientific">Polynucleobacter sphagniphilus</name>
    <dbReference type="NCBI Taxonomy" id="1743169"/>
    <lineage>
        <taxon>Bacteria</taxon>
        <taxon>Pseudomonadati</taxon>
        <taxon>Pseudomonadota</taxon>
        <taxon>Betaproteobacteria</taxon>
        <taxon>Burkholderiales</taxon>
        <taxon>Burkholderiaceae</taxon>
        <taxon>Polynucleobacter</taxon>
    </lineage>
</organism>
<dbReference type="GeneID" id="83595335"/>
<evidence type="ECO:0000313" key="1">
    <source>
        <dbReference type="EMBL" id="MDH6503155.1"/>
    </source>
</evidence>
<reference evidence="1" key="1">
    <citation type="submission" date="2023-04" db="EMBL/GenBank/DDBJ databases">
        <title>Genome Encyclopedia of Bacteria and Archaea VI: Functional Genomics of Type Strains.</title>
        <authorList>
            <person name="Whitman W."/>
        </authorList>
    </citation>
    <scope>NUCLEOTIDE SEQUENCE</scope>
    <source>
        <strain evidence="1">Enz.4-51</strain>
    </source>
</reference>
<accession>A0AA43S497</accession>
<evidence type="ECO:0008006" key="3">
    <source>
        <dbReference type="Google" id="ProtNLM"/>
    </source>
</evidence>
<dbReference type="Proteomes" id="UP001161160">
    <property type="component" value="Unassembled WGS sequence"/>
</dbReference>
<dbReference type="InterPro" id="IPR012663">
    <property type="entry name" value="CHP02450_Tryp"/>
</dbReference>
<name>A0AA43S497_9BURK</name>
<keyword evidence="2" id="KW-1185">Reference proteome</keyword>
<gene>
    <name evidence="1" type="ORF">M2127_000442</name>
</gene>